<dbReference type="EMBL" id="LKCW01000137">
    <property type="protein sequence ID" value="KPM38311.1"/>
    <property type="molecule type" value="Genomic_DNA"/>
</dbReference>
<comment type="caution">
    <text evidence="2">The sequence shown here is derived from an EMBL/GenBank/DDBJ whole genome shotgun (WGS) entry which is preliminary data.</text>
</comment>
<evidence type="ECO:0000313" key="3">
    <source>
        <dbReference type="Proteomes" id="UP000050424"/>
    </source>
</evidence>
<feature type="transmembrane region" description="Helical" evidence="1">
    <location>
        <begin position="27"/>
        <end position="52"/>
    </location>
</feature>
<dbReference type="STRING" id="78410.A0A0P7BBT9"/>
<evidence type="ECO:0000313" key="2">
    <source>
        <dbReference type="EMBL" id="KPM38311.1"/>
    </source>
</evidence>
<name>A0A0P7BBT9_9HYPO</name>
<feature type="transmembrane region" description="Helical" evidence="1">
    <location>
        <begin position="203"/>
        <end position="222"/>
    </location>
</feature>
<dbReference type="OrthoDB" id="5427664at2759"/>
<feature type="transmembrane region" description="Helical" evidence="1">
    <location>
        <begin position="133"/>
        <end position="152"/>
    </location>
</feature>
<reference evidence="2 3" key="1">
    <citation type="submission" date="2015-09" db="EMBL/GenBank/DDBJ databases">
        <title>Draft genome of a European isolate of the apple canker pathogen Neonectria ditissima.</title>
        <authorList>
            <person name="Gomez-Cortecero A."/>
            <person name="Harrison R.J."/>
            <person name="Armitage A.D."/>
        </authorList>
    </citation>
    <scope>NUCLEOTIDE SEQUENCE [LARGE SCALE GENOMIC DNA]</scope>
    <source>
        <strain evidence="2 3">R09/05</strain>
    </source>
</reference>
<sequence length="435" mass="49855">MSVLLCGKQVNCFNSSSYQDDPTDPDIAGIGVILSFVLTAFISMLVMIFAYVNRGLPDQQYVRLDVTILSRIDSCFKRNKVSRRIQTDDVTTYQVVLLAISDQFVVTGTGILLALFSQMCSISAFSFHIGVNLSYFCLAAHLNTLIALRVHFSKNPSQKKLRIFLLFFSNGIMLVGKFLQYLTWTHEPKRLSACTIKYYEDDLGLVMWEWAALALATWYSCYYSSLGDSCFNGVEPSKQHKELKLVQWFLYRVKSVRYNDEDIETCRRQKDGECRKAAAKKANKLLRILDKKTHQPQRHLRVVGIIFSDLYIDLTDSLVFHIFVSMFWFGSSIIELTLSLRDSDVDLSALWEAKFGQVMPLLVLLVFPISAMEARKTAFNVLQLSLINGVHKQLKTLRRAQPMKLNLKNRYAKQLRGQEFPKAVAKKPNNWLNLF</sequence>
<feature type="transmembrane region" description="Helical" evidence="1">
    <location>
        <begin position="164"/>
        <end position="183"/>
    </location>
</feature>
<keyword evidence="1" id="KW-0472">Membrane</keyword>
<accession>A0A0P7BBT9</accession>
<dbReference type="AlphaFoldDB" id="A0A0P7BBT9"/>
<keyword evidence="1" id="KW-1133">Transmembrane helix</keyword>
<feature type="transmembrane region" description="Helical" evidence="1">
    <location>
        <begin position="104"/>
        <end position="127"/>
    </location>
</feature>
<dbReference type="Proteomes" id="UP000050424">
    <property type="component" value="Unassembled WGS sequence"/>
</dbReference>
<feature type="transmembrane region" description="Helical" evidence="1">
    <location>
        <begin position="318"/>
        <end position="338"/>
    </location>
</feature>
<protein>
    <submittedName>
        <fullName evidence="2">Uncharacterized protein</fullName>
    </submittedName>
</protein>
<dbReference type="InterPro" id="IPR053018">
    <property type="entry name" value="Elsinochrome_Biosynth-Asso"/>
</dbReference>
<keyword evidence="1" id="KW-0812">Transmembrane</keyword>
<dbReference type="PANTHER" id="PTHR37577">
    <property type="entry name" value="INTEGRAL MEMBRANE PROTEIN"/>
    <property type="match status" value="1"/>
</dbReference>
<feature type="transmembrane region" description="Helical" evidence="1">
    <location>
        <begin position="358"/>
        <end position="374"/>
    </location>
</feature>
<keyword evidence="3" id="KW-1185">Reference proteome</keyword>
<dbReference type="PANTHER" id="PTHR37577:SF1">
    <property type="entry name" value="INTEGRAL MEMBRANE PROTEIN"/>
    <property type="match status" value="1"/>
</dbReference>
<evidence type="ECO:0000256" key="1">
    <source>
        <dbReference type="SAM" id="Phobius"/>
    </source>
</evidence>
<proteinExistence type="predicted"/>
<gene>
    <name evidence="2" type="ORF">AK830_g8216</name>
</gene>
<organism evidence="2 3">
    <name type="scientific">Neonectria ditissima</name>
    <dbReference type="NCBI Taxonomy" id="78410"/>
    <lineage>
        <taxon>Eukaryota</taxon>
        <taxon>Fungi</taxon>
        <taxon>Dikarya</taxon>
        <taxon>Ascomycota</taxon>
        <taxon>Pezizomycotina</taxon>
        <taxon>Sordariomycetes</taxon>
        <taxon>Hypocreomycetidae</taxon>
        <taxon>Hypocreales</taxon>
        <taxon>Nectriaceae</taxon>
        <taxon>Neonectria</taxon>
    </lineage>
</organism>